<keyword evidence="4" id="KW-0732">Signal</keyword>
<dbReference type="Proteomes" id="UP000596827">
    <property type="component" value="Unassembled WGS sequence"/>
</dbReference>
<evidence type="ECO:0000313" key="6">
    <source>
        <dbReference type="EMBL" id="MBC5764365.1"/>
    </source>
</evidence>
<dbReference type="InterPro" id="IPR025392">
    <property type="entry name" value="DUF4124"/>
</dbReference>
<evidence type="ECO:0000256" key="4">
    <source>
        <dbReference type="SAM" id="SignalP"/>
    </source>
</evidence>
<feature type="chain" id="PRO_5037909432" evidence="4">
    <location>
        <begin position="22"/>
        <end position="174"/>
    </location>
</feature>
<dbReference type="GO" id="GO:0006412">
    <property type="term" value="P:translation"/>
    <property type="evidence" value="ECO:0007669"/>
    <property type="project" value="InterPro"/>
</dbReference>
<evidence type="ECO:0000256" key="3">
    <source>
        <dbReference type="SAM" id="MobiDB-lite"/>
    </source>
</evidence>
<dbReference type="GO" id="GO:0005840">
    <property type="term" value="C:ribosome"/>
    <property type="evidence" value="ECO:0007669"/>
    <property type="project" value="UniProtKB-KW"/>
</dbReference>
<gene>
    <name evidence="6" type="ORF">H8R02_07890</name>
</gene>
<dbReference type="RefSeq" id="WP_187080838.1">
    <property type="nucleotide sequence ID" value="NZ_JACORU010000002.1"/>
</dbReference>
<feature type="domain" description="DUF4124" evidence="5">
    <location>
        <begin position="11"/>
        <end position="64"/>
    </location>
</feature>
<dbReference type="EMBL" id="JACORU010000002">
    <property type="protein sequence ID" value="MBC5764365.1"/>
    <property type="molecule type" value="Genomic_DNA"/>
</dbReference>
<feature type="compositionally biased region" description="Basic and acidic residues" evidence="3">
    <location>
        <begin position="85"/>
        <end position="129"/>
    </location>
</feature>
<dbReference type="InterPro" id="IPR001859">
    <property type="entry name" value="Ribosomal_P1/P2_euk"/>
</dbReference>
<dbReference type="Pfam" id="PF13511">
    <property type="entry name" value="DUF4124"/>
    <property type="match status" value="1"/>
</dbReference>
<evidence type="ECO:0000256" key="2">
    <source>
        <dbReference type="ARBA" id="ARBA00023274"/>
    </source>
</evidence>
<evidence type="ECO:0000313" key="7">
    <source>
        <dbReference type="Proteomes" id="UP000596827"/>
    </source>
</evidence>
<organism evidence="6 7">
    <name type="scientific">Ramlibacter albus</name>
    <dbReference type="NCBI Taxonomy" id="2079448"/>
    <lineage>
        <taxon>Bacteria</taxon>
        <taxon>Pseudomonadati</taxon>
        <taxon>Pseudomonadota</taxon>
        <taxon>Betaproteobacteria</taxon>
        <taxon>Burkholderiales</taxon>
        <taxon>Comamonadaceae</taxon>
        <taxon>Ramlibacter</taxon>
    </lineage>
</organism>
<accession>A0A923M6Q6</accession>
<proteinExistence type="predicted"/>
<keyword evidence="7" id="KW-1185">Reference proteome</keyword>
<dbReference type="GO" id="GO:1990904">
    <property type="term" value="C:ribonucleoprotein complex"/>
    <property type="evidence" value="ECO:0007669"/>
    <property type="project" value="UniProtKB-KW"/>
</dbReference>
<comment type="caution">
    <text evidence="6">The sequence shown here is derived from an EMBL/GenBank/DDBJ whole genome shotgun (WGS) entry which is preliminary data.</text>
</comment>
<feature type="signal peptide" evidence="4">
    <location>
        <begin position="1"/>
        <end position="21"/>
    </location>
</feature>
<name>A0A923M6Q6_9BURK</name>
<dbReference type="AlphaFoldDB" id="A0A923M6Q6"/>
<protein>
    <submittedName>
        <fullName evidence="6">DUF4124 domain-containing protein</fullName>
    </submittedName>
</protein>
<keyword evidence="2" id="KW-0687">Ribonucleoprotein</keyword>
<keyword evidence="1" id="KW-0689">Ribosomal protein</keyword>
<evidence type="ECO:0000256" key="1">
    <source>
        <dbReference type="ARBA" id="ARBA00022980"/>
    </source>
</evidence>
<feature type="region of interest" description="Disordered" evidence="3">
    <location>
        <begin position="31"/>
        <end position="129"/>
    </location>
</feature>
<evidence type="ECO:0000259" key="5">
    <source>
        <dbReference type="Pfam" id="PF13511"/>
    </source>
</evidence>
<dbReference type="GO" id="GO:0003735">
    <property type="term" value="F:structural constituent of ribosome"/>
    <property type="evidence" value="ECO:0007669"/>
    <property type="project" value="InterPro"/>
</dbReference>
<sequence length="174" mass="18418">MNARSTLALVAACLLPLVAAAQYQWIDKDGRKVFSDRPPPSDVPANKILKQPKGGPVAAEAPAAAAAAAGGASAPAAAGSAPKLAGKDKALEDKKKQQESAEAAKKKAEEEKLAQMKAENCTRAKESKAAFDSGTRITKFNEKGERYTLDDQQRAAEAERINKLIASDCKQDRQ</sequence>
<dbReference type="PRINTS" id="PR00456">
    <property type="entry name" value="RIBOSOMALP2"/>
</dbReference>
<reference evidence="6" key="1">
    <citation type="submission" date="2020-08" db="EMBL/GenBank/DDBJ databases">
        <title>Ramlibacter sp. GTP1 16S ribosomal RNA gene genome sequencing and assembly.</title>
        <authorList>
            <person name="Kang M."/>
        </authorList>
    </citation>
    <scope>NUCLEOTIDE SEQUENCE</scope>
    <source>
        <strain evidence="6">GTP1</strain>
    </source>
</reference>
<feature type="compositionally biased region" description="Low complexity" evidence="3">
    <location>
        <begin position="52"/>
        <end position="84"/>
    </location>
</feature>